<sequence length="599" mass="66301">MEALPDELHVHIFSFLTVFDLCRSVEAVCRQWQRLAGEASLWRGLMLADCRSPGRVRQVVEAAAQIGSDHTQQQLLLHHSSPHLLPSVLHPAASASPSSSPASGWKATTTSAMPHSGLKHWYRQLRAEERNWATGRYRTLDNEALRTQKPHHPGGCEYVDISGRYVVSGGWDFGLKIYDLQQRQAEGDSGDAKDSLHLLEPIKQIHNAHADGVLSVKIVGGTGHSLSEIRFNGQFLSCSEEAIALWDLESGALQKTFQIDDGSFVFADIDRHARFIAAGTEQGHLVVWKSEGEQMLKTSSWREEEKRVHEDSHLSMMAAAEEDLFSSHSSPPPLDLISSPPGSVNLFPPSFFTTSPASFISPPPSSPSSPLSQLSSSPTSDNASSASSPPRWRNLQLVPAHTKRTRVVHFPRWSDGELLVSASYDGMIALWRTEFFSTHHHHHHHQAVAPSSTSSAHGSEPRAFYHASDVVCLSSSESDPHLLFSGGFDCAAKLWDLRMAASPIARAKGAPPSSAIAGYEWKDITRRYYTTTLDCDDWKLIAGVGHQLWIWDRRKLGECMYTIDACSPEEEVWSARAWGPHLVTGSRDGYVRLIDFSRS</sequence>
<dbReference type="PANTHER" id="PTHR19855:SF11">
    <property type="entry name" value="RIBOSOME BIOGENESIS PROTEIN WDR12"/>
    <property type="match status" value="1"/>
</dbReference>
<dbReference type="Gene3D" id="2.130.10.10">
    <property type="entry name" value="YVTN repeat-like/Quinoprotein amine dehydrogenase"/>
    <property type="match status" value="2"/>
</dbReference>
<dbReference type="PROSITE" id="PS00678">
    <property type="entry name" value="WD_REPEATS_1"/>
    <property type="match status" value="1"/>
</dbReference>
<dbReference type="PANTHER" id="PTHR19855">
    <property type="entry name" value="WD40 REPEAT PROTEIN 12, 37"/>
    <property type="match status" value="1"/>
</dbReference>
<dbReference type="KEGG" id="acan:ACA1_370210"/>
<proteinExistence type="predicted"/>
<dbReference type="InterPro" id="IPR001810">
    <property type="entry name" value="F-box_dom"/>
</dbReference>
<dbReference type="InterPro" id="IPR001680">
    <property type="entry name" value="WD40_rpt"/>
</dbReference>
<evidence type="ECO:0000259" key="4">
    <source>
        <dbReference type="PROSITE" id="PS50181"/>
    </source>
</evidence>
<dbReference type="InterPro" id="IPR036322">
    <property type="entry name" value="WD40_repeat_dom_sf"/>
</dbReference>
<gene>
    <name evidence="5" type="ORF">ACA1_370210</name>
</gene>
<dbReference type="SMART" id="SM00320">
    <property type="entry name" value="WD40"/>
    <property type="match status" value="6"/>
</dbReference>
<dbReference type="InterPro" id="IPR019775">
    <property type="entry name" value="WD40_repeat_CS"/>
</dbReference>
<dbReference type="STRING" id="1257118.L8GZ89"/>
<feature type="compositionally biased region" description="Low complexity" evidence="3">
    <location>
        <begin position="368"/>
        <end position="390"/>
    </location>
</feature>
<dbReference type="OrthoDB" id="3219396at2759"/>
<dbReference type="GeneID" id="14919069"/>
<dbReference type="Pfam" id="PF00400">
    <property type="entry name" value="WD40"/>
    <property type="match status" value="3"/>
</dbReference>
<dbReference type="InterPro" id="IPR036047">
    <property type="entry name" value="F-box-like_dom_sf"/>
</dbReference>
<name>L8GZ89_ACACF</name>
<keyword evidence="2" id="KW-0677">Repeat</keyword>
<reference evidence="5 6" key="1">
    <citation type="journal article" date="2013" name="Genome Biol.">
        <title>Genome of Acanthamoeba castellanii highlights extensive lateral gene transfer and early evolution of tyrosine kinase signaling.</title>
        <authorList>
            <person name="Clarke M."/>
            <person name="Lohan A.J."/>
            <person name="Liu B."/>
            <person name="Lagkouvardos I."/>
            <person name="Roy S."/>
            <person name="Zafar N."/>
            <person name="Bertelli C."/>
            <person name="Schilde C."/>
            <person name="Kianianmomeni A."/>
            <person name="Burglin T.R."/>
            <person name="Frech C."/>
            <person name="Turcotte B."/>
            <person name="Kopec K.O."/>
            <person name="Synnott J.M."/>
            <person name="Choo C."/>
            <person name="Paponov I."/>
            <person name="Finkler A."/>
            <person name="Soon Heng Tan C."/>
            <person name="Hutchins A.P."/>
            <person name="Weinmeier T."/>
            <person name="Rattei T."/>
            <person name="Chu J.S."/>
            <person name="Gimenez G."/>
            <person name="Irimia M."/>
            <person name="Rigden D.J."/>
            <person name="Fitzpatrick D.A."/>
            <person name="Lorenzo-Morales J."/>
            <person name="Bateman A."/>
            <person name="Chiu C.H."/>
            <person name="Tang P."/>
            <person name="Hegemann P."/>
            <person name="Fromm H."/>
            <person name="Raoult D."/>
            <person name="Greub G."/>
            <person name="Miranda-Saavedra D."/>
            <person name="Chen N."/>
            <person name="Nash P."/>
            <person name="Ginger M.L."/>
            <person name="Horn M."/>
            <person name="Schaap P."/>
            <person name="Caler L."/>
            <person name="Loftus B."/>
        </authorList>
    </citation>
    <scope>NUCLEOTIDE SEQUENCE [LARGE SCALE GENOMIC DNA]</scope>
    <source>
        <strain evidence="5 6">Neff</strain>
    </source>
</reference>
<keyword evidence="6" id="KW-1185">Reference proteome</keyword>
<feature type="region of interest" description="Disordered" evidence="3">
    <location>
        <begin position="88"/>
        <end position="111"/>
    </location>
</feature>
<keyword evidence="1" id="KW-0853">WD repeat</keyword>
<dbReference type="AlphaFoldDB" id="L8GZ89"/>
<feature type="domain" description="F-box" evidence="4">
    <location>
        <begin position="1"/>
        <end position="45"/>
    </location>
</feature>
<dbReference type="SUPFAM" id="SSF50978">
    <property type="entry name" value="WD40 repeat-like"/>
    <property type="match status" value="1"/>
</dbReference>
<evidence type="ECO:0000256" key="2">
    <source>
        <dbReference type="ARBA" id="ARBA00022737"/>
    </source>
</evidence>
<protein>
    <submittedName>
        <fullName evidence="5">WD domain, Gbeta repeat-containing protein</fullName>
    </submittedName>
</protein>
<dbReference type="RefSeq" id="XP_004340287.1">
    <property type="nucleotide sequence ID" value="XM_004340239.1"/>
</dbReference>
<dbReference type="Pfam" id="PF12937">
    <property type="entry name" value="F-box-like"/>
    <property type="match status" value="1"/>
</dbReference>
<evidence type="ECO:0000256" key="1">
    <source>
        <dbReference type="ARBA" id="ARBA00022574"/>
    </source>
</evidence>
<evidence type="ECO:0000313" key="6">
    <source>
        <dbReference type="Proteomes" id="UP000011083"/>
    </source>
</evidence>
<organism evidence="5 6">
    <name type="scientific">Acanthamoeba castellanii (strain ATCC 30010 / Neff)</name>
    <dbReference type="NCBI Taxonomy" id="1257118"/>
    <lineage>
        <taxon>Eukaryota</taxon>
        <taxon>Amoebozoa</taxon>
        <taxon>Discosea</taxon>
        <taxon>Longamoebia</taxon>
        <taxon>Centramoebida</taxon>
        <taxon>Acanthamoebidae</taxon>
        <taxon>Acanthamoeba</taxon>
    </lineage>
</organism>
<accession>L8GZ89</accession>
<dbReference type="InterPro" id="IPR015943">
    <property type="entry name" value="WD40/YVTN_repeat-like_dom_sf"/>
</dbReference>
<feature type="region of interest" description="Disordered" evidence="3">
    <location>
        <begin position="358"/>
        <end position="397"/>
    </location>
</feature>
<feature type="compositionally biased region" description="Low complexity" evidence="3">
    <location>
        <begin position="88"/>
        <end position="103"/>
    </location>
</feature>
<dbReference type="VEuPathDB" id="AmoebaDB:ACA1_370210"/>
<dbReference type="PROSITE" id="PS50181">
    <property type="entry name" value="FBOX"/>
    <property type="match status" value="1"/>
</dbReference>
<evidence type="ECO:0000313" key="5">
    <source>
        <dbReference type="EMBL" id="ELR18267.1"/>
    </source>
</evidence>
<dbReference type="Gene3D" id="1.20.1280.50">
    <property type="match status" value="1"/>
</dbReference>
<dbReference type="EMBL" id="KB007960">
    <property type="protein sequence ID" value="ELR18267.1"/>
    <property type="molecule type" value="Genomic_DNA"/>
</dbReference>
<dbReference type="SUPFAM" id="SSF81383">
    <property type="entry name" value="F-box domain"/>
    <property type="match status" value="1"/>
</dbReference>
<evidence type="ECO:0000256" key="3">
    <source>
        <dbReference type="SAM" id="MobiDB-lite"/>
    </source>
</evidence>
<dbReference type="Proteomes" id="UP000011083">
    <property type="component" value="Unassembled WGS sequence"/>
</dbReference>